<dbReference type="InterPro" id="IPR032466">
    <property type="entry name" value="Metal_Hydrolase"/>
</dbReference>
<accession>A0A9P9XXE2</accession>
<keyword evidence="4" id="KW-1185">Reference proteome</keyword>
<reference evidence="3" key="1">
    <citation type="journal article" date="2021" name="J Fungi (Basel)">
        <title>Genomic and Metabolomic Analyses of the Marine Fungus Emericellopsis cladophorae: Insights into Saltwater Adaptability Mechanisms and Its Biosynthetic Potential.</title>
        <authorList>
            <person name="Goncalves M.F.M."/>
            <person name="Hilario S."/>
            <person name="Van de Peer Y."/>
            <person name="Esteves A.C."/>
            <person name="Alves A."/>
        </authorList>
    </citation>
    <scope>NUCLEOTIDE SEQUENCE</scope>
    <source>
        <strain evidence="3">MUM 19.33</strain>
    </source>
</reference>
<dbReference type="PANTHER" id="PTHR11113">
    <property type="entry name" value="N-ACETYLGLUCOSAMINE-6-PHOSPHATE DEACETYLASE"/>
    <property type="match status" value="1"/>
</dbReference>
<dbReference type="Proteomes" id="UP001055219">
    <property type="component" value="Unassembled WGS sequence"/>
</dbReference>
<dbReference type="InterPro" id="IPR011059">
    <property type="entry name" value="Metal-dep_hydrolase_composite"/>
</dbReference>
<dbReference type="Pfam" id="PF01979">
    <property type="entry name" value="Amidohydro_1"/>
    <property type="match status" value="1"/>
</dbReference>
<dbReference type="Gene3D" id="3.20.20.140">
    <property type="entry name" value="Metal-dependent hydrolases"/>
    <property type="match status" value="2"/>
</dbReference>
<reference evidence="3" key="2">
    <citation type="submission" date="2022-07" db="EMBL/GenBank/DDBJ databases">
        <authorList>
            <person name="Goncalves M.F.M."/>
            <person name="Hilario S."/>
            <person name="Van De Peer Y."/>
            <person name="Esteves A.C."/>
            <person name="Alves A."/>
        </authorList>
    </citation>
    <scope>NUCLEOTIDE SEQUENCE</scope>
    <source>
        <strain evidence="3">MUM 19.33</strain>
    </source>
</reference>
<dbReference type="GeneID" id="75831722"/>
<feature type="domain" description="Amidohydrolase-related" evidence="2">
    <location>
        <begin position="354"/>
        <end position="598"/>
    </location>
</feature>
<evidence type="ECO:0000256" key="1">
    <source>
        <dbReference type="ARBA" id="ARBA00022801"/>
    </source>
</evidence>
<proteinExistence type="predicted"/>
<dbReference type="SUPFAM" id="SSF51338">
    <property type="entry name" value="Composite domain of metallo-dependent hydrolases"/>
    <property type="match status" value="1"/>
</dbReference>
<dbReference type="EMBL" id="JAGIXG020000047">
    <property type="protein sequence ID" value="KAI6779423.1"/>
    <property type="molecule type" value="Genomic_DNA"/>
</dbReference>
<protein>
    <submittedName>
        <fullName evidence="3">Imidazolonepropionase or related amidohydrolase</fullName>
    </submittedName>
</protein>
<dbReference type="AlphaFoldDB" id="A0A9P9XXE2"/>
<evidence type="ECO:0000259" key="2">
    <source>
        <dbReference type="Pfam" id="PF01979"/>
    </source>
</evidence>
<comment type="caution">
    <text evidence="3">The sequence shown here is derived from an EMBL/GenBank/DDBJ whole genome shotgun (WGS) entry which is preliminary data.</text>
</comment>
<evidence type="ECO:0000313" key="3">
    <source>
        <dbReference type="EMBL" id="KAI6779423.1"/>
    </source>
</evidence>
<dbReference type="RefSeq" id="XP_051360279.1">
    <property type="nucleotide sequence ID" value="XM_051508668.1"/>
</dbReference>
<dbReference type="SUPFAM" id="SSF51556">
    <property type="entry name" value="Metallo-dependent hydrolases"/>
    <property type="match status" value="1"/>
</dbReference>
<sequence>MTQSSLQALSTGGMFMRPHQRSQSGLQLIDRTLSASTGYWPELPSQPSLPAGPVARARSLLSNLPAPCPSQRQLRVDARRMDYAKRGLLPEAATVPSRPQRPRHPIRRSRVIRVVALGLLSFILLAQWQQLWHTERTAPRLSARQLEADLATCKKLHRKPQDPAGHGREANARYGDWKPTLIRNATIWTGEPVEGTSEADARAGKGWAWRQGDVLLERGLITKVEASISSDRVPKDAMVYEAAGRQLTTGIIDMHSHAGVDPLPALNGYADFNEASDNLTPWARAMDGFFPLDPQIEVIKSGGVTTSLVLPGSANNIGGEALLIKHAVGPKDGRPEISAEAMLADPARTWRYMKMACGENPKFVHGSLASRPLTRQGESYEFRRAFEEARAMIQRQDDWCAKAGSVGVENMDTYLPQAIALESLGAALRGQVHVNVHCYTIPDLEAMVDHTNEFAFQVRAFHHAHQTFLVPDILKRTWGGRFPSSALFADNMYYKTESYIGSKQAGKTLYDAGLTPVYVSDNPVLNAQHVVFEAAKAYHYGLPYHAAMASVTTAPADDLGMAHRLGKVKPGYDADVVVWDSDPLSVGATPVQVWIDGKDQFENPFELDKPSKGPMVADTALATSLDEAVEVESDIFLTGVKKVLVGNRDVEDSGDAGFNVSISRGQVTCVGDCTSEYEVAVSSGAKVMDLRLRNGYLHPAYVGFGGTLGLNEIDAEPTTDNGVNPLHFSRAIDGLMLDGKKLQDAFRAGVTRAISAPLFTGRQTHHGTSVGFRTNAKTILDADAVFAEDVGVHYTLNEAVRAQDSYSAAFGKLRDVLMATGGVEKDLLPYGEEAFLKRVIELGMPLALTIDSADQIATALRVKGDIDALNTGWTLRLVIVGGAEAHLVADALAAHGVGVILSPLQSYGDTWGARRALSGAPLTNGTNIDRLVEAGVTVGIGLREDTEVVSLAFAAGTAMRNSNGRIDERAAFDLVGPNILAMMNVDVQDGEDWVVSEGSPLEIGSRTRAVASGGKVAVFV</sequence>
<dbReference type="InterPro" id="IPR006680">
    <property type="entry name" value="Amidohydro-rel"/>
</dbReference>
<keyword evidence="1" id="KW-0378">Hydrolase</keyword>
<evidence type="ECO:0000313" key="4">
    <source>
        <dbReference type="Proteomes" id="UP001055219"/>
    </source>
</evidence>
<dbReference type="OrthoDB" id="10258955at2759"/>
<gene>
    <name evidence="3" type="ORF">J7T54_005237</name>
</gene>
<dbReference type="GO" id="GO:0008448">
    <property type="term" value="F:N-acetylglucosamine-6-phosphate deacetylase activity"/>
    <property type="evidence" value="ECO:0007669"/>
    <property type="project" value="TreeGrafter"/>
</dbReference>
<dbReference type="GO" id="GO:0006046">
    <property type="term" value="P:N-acetylglucosamine catabolic process"/>
    <property type="evidence" value="ECO:0007669"/>
    <property type="project" value="TreeGrafter"/>
</dbReference>
<name>A0A9P9XXE2_9HYPO</name>
<dbReference type="PANTHER" id="PTHR11113:SF14">
    <property type="entry name" value="N-ACETYLGLUCOSAMINE-6-PHOSPHATE DEACETYLASE"/>
    <property type="match status" value="1"/>
</dbReference>
<organism evidence="3 4">
    <name type="scientific">Emericellopsis cladophorae</name>
    <dbReference type="NCBI Taxonomy" id="2686198"/>
    <lineage>
        <taxon>Eukaryota</taxon>
        <taxon>Fungi</taxon>
        <taxon>Dikarya</taxon>
        <taxon>Ascomycota</taxon>
        <taxon>Pezizomycotina</taxon>
        <taxon>Sordariomycetes</taxon>
        <taxon>Hypocreomycetidae</taxon>
        <taxon>Hypocreales</taxon>
        <taxon>Bionectriaceae</taxon>
        <taxon>Emericellopsis</taxon>
    </lineage>
</organism>